<dbReference type="Pfam" id="PF02719">
    <property type="entry name" value="Polysacc_synt_2"/>
    <property type="match status" value="1"/>
</dbReference>
<evidence type="ECO:0000313" key="5">
    <source>
        <dbReference type="EMBL" id="GAA5022887.1"/>
    </source>
</evidence>
<evidence type="ECO:0000256" key="1">
    <source>
        <dbReference type="ARBA" id="ARBA00007430"/>
    </source>
</evidence>
<feature type="compositionally biased region" description="Pro residues" evidence="2">
    <location>
        <begin position="643"/>
        <end position="653"/>
    </location>
</feature>
<feature type="region of interest" description="Disordered" evidence="2">
    <location>
        <begin position="628"/>
        <end position="680"/>
    </location>
</feature>
<keyword evidence="3" id="KW-0812">Transmembrane</keyword>
<name>A0ABP9J775_9MICO</name>
<dbReference type="EMBL" id="BAABIW010000009">
    <property type="protein sequence ID" value="GAA5022887.1"/>
    <property type="molecule type" value="Genomic_DNA"/>
</dbReference>
<dbReference type="PANTHER" id="PTHR43318:SF1">
    <property type="entry name" value="POLYSACCHARIDE BIOSYNTHESIS PROTEIN EPSC-RELATED"/>
    <property type="match status" value="1"/>
</dbReference>
<accession>A0ABP9J775</accession>
<feature type="transmembrane region" description="Helical" evidence="3">
    <location>
        <begin position="50"/>
        <end position="70"/>
    </location>
</feature>
<keyword evidence="3" id="KW-1133">Transmembrane helix</keyword>
<dbReference type="InterPro" id="IPR003869">
    <property type="entry name" value="Polysac_CapD-like"/>
</dbReference>
<evidence type="ECO:0000259" key="4">
    <source>
        <dbReference type="Pfam" id="PF02719"/>
    </source>
</evidence>
<comment type="caution">
    <text evidence="5">The sequence shown here is derived from an EMBL/GenBank/DDBJ whole genome shotgun (WGS) entry which is preliminary data.</text>
</comment>
<keyword evidence="3" id="KW-0472">Membrane</keyword>
<organism evidence="5 6">
    <name type="scientific">Terrabacter aeriphilus</name>
    <dbReference type="NCBI Taxonomy" id="515662"/>
    <lineage>
        <taxon>Bacteria</taxon>
        <taxon>Bacillati</taxon>
        <taxon>Actinomycetota</taxon>
        <taxon>Actinomycetes</taxon>
        <taxon>Micrococcales</taxon>
        <taxon>Intrasporangiaceae</taxon>
        <taxon>Terrabacter</taxon>
    </lineage>
</organism>
<feature type="compositionally biased region" description="Basic and acidic residues" evidence="2">
    <location>
        <begin position="662"/>
        <end position="674"/>
    </location>
</feature>
<proteinExistence type="inferred from homology"/>
<dbReference type="InterPro" id="IPR051203">
    <property type="entry name" value="Polysaccharide_Synthase-Rel"/>
</dbReference>
<evidence type="ECO:0000256" key="2">
    <source>
        <dbReference type="SAM" id="MobiDB-lite"/>
    </source>
</evidence>
<dbReference type="Proteomes" id="UP001500427">
    <property type="component" value="Unassembled WGS sequence"/>
</dbReference>
<keyword evidence="6" id="KW-1185">Reference proteome</keyword>
<feature type="transmembrane region" description="Helical" evidence="3">
    <location>
        <begin position="82"/>
        <end position="100"/>
    </location>
</feature>
<feature type="transmembrane region" description="Helical" evidence="3">
    <location>
        <begin position="16"/>
        <end position="38"/>
    </location>
</feature>
<feature type="domain" description="Polysaccharide biosynthesis protein CapD-like" evidence="4">
    <location>
        <begin position="303"/>
        <end position="581"/>
    </location>
</feature>
<dbReference type="Gene3D" id="3.40.50.720">
    <property type="entry name" value="NAD(P)-binding Rossmann-like Domain"/>
    <property type="match status" value="2"/>
</dbReference>
<reference evidence="6" key="1">
    <citation type="journal article" date="2019" name="Int. J. Syst. Evol. Microbiol.">
        <title>The Global Catalogue of Microorganisms (GCM) 10K type strain sequencing project: providing services to taxonomists for standard genome sequencing and annotation.</title>
        <authorList>
            <consortium name="The Broad Institute Genomics Platform"/>
            <consortium name="The Broad Institute Genome Sequencing Center for Infectious Disease"/>
            <person name="Wu L."/>
            <person name="Ma J."/>
        </authorList>
    </citation>
    <scope>NUCLEOTIDE SEQUENCE [LARGE SCALE GENOMIC DNA]</scope>
    <source>
        <strain evidence="6">JCM 17687</strain>
    </source>
</reference>
<feature type="transmembrane region" description="Helical" evidence="3">
    <location>
        <begin position="147"/>
        <end position="165"/>
    </location>
</feature>
<feature type="transmembrane region" description="Helical" evidence="3">
    <location>
        <begin position="106"/>
        <end position="126"/>
    </location>
</feature>
<dbReference type="SUPFAM" id="SSF51735">
    <property type="entry name" value="NAD(P)-binding Rossmann-fold domains"/>
    <property type="match status" value="2"/>
</dbReference>
<evidence type="ECO:0000313" key="6">
    <source>
        <dbReference type="Proteomes" id="UP001500427"/>
    </source>
</evidence>
<sequence length="680" mass="71951">MPSIAIGPRAPRWPRLLLMLLDVALLVLVLAVLAAARYDLTFSVKNRPGVALAMGLSAAVYLVTYGLLVARRYRWASTDEMLGLGITALCLGASLSAASVLTDPSIVPLSVAVTIAPSAGSAWLVLRYAAVRIHRARQRRDRRGGRRAVVVGAGSGGQQAVAMMLQDSRAALHPVALVDDDPAKRHLGVLGVRVAGRIDDLDEVVRSTEAEIILFAIPSAPAATVERVVHVAAESGCELLVLPSFSEMLTSEGAPAGPGRRVGSQVELPRQAFRPVLLEDLLGRGSVETNTEAIASYLDGKTVLVTGAGGSIGSQLCREIAQYSPARLVMTDRDDSLLHAVQLSIDGQGALESRDLVLGDLRTPGFITDLITDIRPDVVFHAAAIKHLTLAERFPAEAFLTNVVATADLLRACVAADVDRFVNISTDKAADPRSVLGYTKRTTELLTATFGTTASDDARYMSVRFGNVLGSRGSALTTFAAQLAAGRPITITSPDMTRYFMTVHEACQLVLQAAVDGETGDGLVLDMGTAHNIEQLARRFAALQGFAEPRIVYTGARPGEKLAETTLAAGEPDERPFHPLISRVRIPVLPRDLLLDITELRTGVVTSGGVQLVRDWLRDAVGVVAPPPAPGVEDASTSLVGPTPGPTSGPTPGPASEAEDDATAHHAPDHHDRTAWTSHS</sequence>
<protein>
    <submittedName>
        <fullName evidence="5">Nucleoside-diphosphate sugar epimerase/dehydratase</fullName>
    </submittedName>
</protein>
<dbReference type="PANTHER" id="PTHR43318">
    <property type="entry name" value="UDP-N-ACETYLGLUCOSAMINE 4,6-DEHYDRATASE"/>
    <property type="match status" value="1"/>
</dbReference>
<comment type="similarity">
    <text evidence="1">Belongs to the polysaccharide synthase family.</text>
</comment>
<dbReference type="Pfam" id="PF13727">
    <property type="entry name" value="CoA_binding_3"/>
    <property type="match status" value="1"/>
</dbReference>
<dbReference type="InterPro" id="IPR036291">
    <property type="entry name" value="NAD(P)-bd_dom_sf"/>
</dbReference>
<gene>
    <name evidence="5" type="ORF">GCM10023258_13590</name>
</gene>
<evidence type="ECO:0000256" key="3">
    <source>
        <dbReference type="SAM" id="Phobius"/>
    </source>
</evidence>